<dbReference type="Proteomes" id="UP000298050">
    <property type="component" value="Unassembled WGS sequence"/>
</dbReference>
<proteinExistence type="predicted"/>
<dbReference type="OrthoDB" id="512191at2"/>
<dbReference type="InterPro" id="IPR004676">
    <property type="entry name" value="Cd-R_transporter"/>
</dbReference>
<evidence type="ECO:0000256" key="1">
    <source>
        <dbReference type="SAM" id="Phobius"/>
    </source>
</evidence>
<feature type="transmembrane region" description="Helical" evidence="1">
    <location>
        <begin position="71"/>
        <end position="89"/>
    </location>
</feature>
<sequence length="205" mass="20768">MIPGELAGPAVVVAAGFIATNLDNLLLLVVLMGAEPERRARHRAGYLLACTVVLAVASLGSLLGSLVDPGLIGYLGVIPLAMGLRLLVLRRNTDAAPTPQPGTPAAVAGGGMLATALLMLGNSADSLAIFIPLAAESTLRALAIGSLVFLACATLSASLAGYIAAHPELGRRITAIGEKLVPLVMICAGAYILADTASDTLRQPL</sequence>
<dbReference type="AlphaFoldDB" id="A0A4Z0M632"/>
<dbReference type="Pfam" id="PF03596">
    <property type="entry name" value="Cad"/>
    <property type="match status" value="1"/>
</dbReference>
<organism evidence="2 3">
    <name type="scientific">Mangrovimicrobium sediminis</name>
    <dbReference type="NCBI Taxonomy" id="2562682"/>
    <lineage>
        <taxon>Bacteria</taxon>
        <taxon>Pseudomonadati</taxon>
        <taxon>Pseudomonadota</taxon>
        <taxon>Gammaproteobacteria</taxon>
        <taxon>Cellvibrionales</taxon>
        <taxon>Halieaceae</taxon>
        <taxon>Mangrovimicrobium</taxon>
    </lineage>
</organism>
<accession>A0A4Z0M632</accession>
<feature type="transmembrane region" description="Helical" evidence="1">
    <location>
        <begin position="101"/>
        <end position="121"/>
    </location>
</feature>
<evidence type="ECO:0000313" key="2">
    <source>
        <dbReference type="EMBL" id="TGD74870.1"/>
    </source>
</evidence>
<dbReference type="RefSeq" id="WP_135442035.1">
    <property type="nucleotide sequence ID" value="NZ_SRLE01000005.1"/>
</dbReference>
<evidence type="ECO:0000313" key="3">
    <source>
        <dbReference type="Proteomes" id="UP000298050"/>
    </source>
</evidence>
<comment type="caution">
    <text evidence="2">The sequence shown here is derived from an EMBL/GenBank/DDBJ whole genome shotgun (WGS) entry which is preliminary data.</text>
</comment>
<name>A0A4Z0M632_9GAMM</name>
<feature type="transmembrane region" description="Helical" evidence="1">
    <location>
        <begin position="176"/>
        <end position="194"/>
    </location>
</feature>
<keyword evidence="1" id="KW-0812">Transmembrane</keyword>
<reference evidence="2 3" key="1">
    <citation type="submission" date="2019-04" db="EMBL/GenBank/DDBJ databases">
        <title>Taxonomy of novel Haliea sp. from mangrove soil of West Coast of India.</title>
        <authorList>
            <person name="Verma A."/>
            <person name="Kumar P."/>
            <person name="Krishnamurthi S."/>
        </authorList>
    </citation>
    <scope>NUCLEOTIDE SEQUENCE [LARGE SCALE GENOMIC DNA]</scope>
    <source>
        <strain evidence="2 3">SAOS-164</strain>
    </source>
</reference>
<protein>
    <recommendedName>
        <fullName evidence="4">Cadmium transporter</fullName>
    </recommendedName>
</protein>
<feature type="transmembrane region" description="Helical" evidence="1">
    <location>
        <begin position="141"/>
        <end position="164"/>
    </location>
</feature>
<feature type="transmembrane region" description="Helical" evidence="1">
    <location>
        <begin position="44"/>
        <end position="65"/>
    </location>
</feature>
<dbReference type="EMBL" id="SRLE01000005">
    <property type="protein sequence ID" value="TGD74870.1"/>
    <property type="molecule type" value="Genomic_DNA"/>
</dbReference>
<keyword evidence="3" id="KW-1185">Reference proteome</keyword>
<gene>
    <name evidence="2" type="ORF">E4634_06660</name>
</gene>
<evidence type="ECO:0008006" key="4">
    <source>
        <dbReference type="Google" id="ProtNLM"/>
    </source>
</evidence>
<keyword evidence="1" id="KW-1133">Transmembrane helix</keyword>
<keyword evidence="1" id="KW-0472">Membrane</keyword>
<feature type="transmembrane region" description="Helical" evidence="1">
    <location>
        <begin position="6"/>
        <end position="32"/>
    </location>
</feature>